<reference evidence="3" key="1">
    <citation type="journal article" date="2020" name="Cell">
        <title>Large-Scale Comparative Analyses of Tick Genomes Elucidate Their Genetic Diversity and Vector Capacities.</title>
        <authorList>
            <consortium name="Tick Genome and Microbiome Consortium (TIGMIC)"/>
            <person name="Jia N."/>
            <person name="Wang J."/>
            <person name="Shi W."/>
            <person name="Du L."/>
            <person name="Sun Y."/>
            <person name="Zhan W."/>
            <person name="Jiang J.F."/>
            <person name="Wang Q."/>
            <person name="Zhang B."/>
            <person name="Ji P."/>
            <person name="Bell-Sakyi L."/>
            <person name="Cui X.M."/>
            <person name="Yuan T.T."/>
            <person name="Jiang B.G."/>
            <person name="Yang W.F."/>
            <person name="Lam T.T."/>
            <person name="Chang Q.C."/>
            <person name="Ding S.J."/>
            <person name="Wang X.J."/>
            <person name="Zhu J.G."/>
            <person name="Ruan X.D."/>
            <person name="Zhao L."/>
            <person name="Wei J.T."/>
            <person name="Ye R.Z."/>
            <person name="Que T.C."/>
            <person name="Du C.H."/>
            <person name="Zhou Y.H."/>
            <person name="Cheng J.X."/>
            <person name="Dai P.F."/>
            <person name="Guo W.B."/>
            <person name="Han X.H."/>
            <person name="Huang E.J."/>
            <person name="Li L.F."/>
            <person name="Wei W."/>
            <person name="Gao Y.C."/>
            <person name="Liu J.Z."/>
            <person name="Shao H.Z."/>
            <person name="Wang X."/>
            <person name="Wang C.C."/>
            <person name="Yang T.C."/>
            <person name="Huo Q.B."/>
            <person name="Li W."/>
            <person name="Chen H.Y."/>
            <person name="Chen S.E."/>
            <person name="Zhou L.G."/>
            <person name="Ni X.B."/>
            <person name="Tian J.H."/>
            <person name="Sheng Y."/>
            <person name="Liu T."/>
            <person name="Pan Y.S."/>
            <person name="Xia L.Y."/>
            <person name="Li J."/>
            <person name="Zhao F."/>
            <person name="Cao W.C."/>
        </authorList>
    </citation>
    <scope>NUCLEOTIDE SEQUENCE</scope>
    <source>
        <strain evidence="3">Rmic-2018</strain>
    </source>
</reference>
<gene>
    <name evidence="3" type="ORF">HPB51_003308</name>
</gene>
<accession>A0A9J6DFJ4</accession>
<evidence type="ECO:0000313" key="4">
    <source>
        <dbReference type="Proteomes" id="UP000821866"/>
    </source>
</evidence>
<feature type="coiled-coil region" evidence="1">
    <location>
        <begin position="469"/>
        <end position="503"/>
    </location>
</feature>
<feature type="compositionally biased region" description="Basic residues" evidence="2">
    <location>
        <begin position="393"/>
        <end position="408"/>
    </location>
</feature>
<dbReference type="Proteomes" id="UP000821866">
    <property type="component" value="Chromosome 7"/>
</dbReference>
<feature type="region of interest" description="Disordered" evidence="2">
    <location>
        <begin position="1"/>
        <end position="32"/>
    </location>
</feature>
<feature type="compositionally biased region" description="Gly residues" evidence="2">
    <location>
        <begin position="424"/>
        <end position="436"/>
    </location>
</feature>
<evidence type="ECO:0000313" key="3">
    <source>
        <dbReference type="EMBL" id="KAH8020736.1"/>
    </source>
</evidence>
<feature type="region of interest" description="Disordered" evidence="2">
    <location>
        <begin position="590"/>
        <end position="630"/>
    </location>
</feature>
<organism evidence="3 4">
    <name type="scientific">Rhipicephalus microplus</name>
    <name type="common">Cattle tick</name>
    <name type="synonym">Boophilus microplus</name>
    <dbReference type="NCBI Taxonomy" id="6941"/>
    <lineage>
        <taxon>Eukaryota</taxon>
        <taxon>Metazoa</taxon>
        <taxon>Ecdysozoa</taxon>
        <taxon>Arthropoda</taxon>
        <taxon>Chelicerata</taxon>
        <taxon>Arachnida</taxon>
        <taxon>Acari</taxon>
        <taxon>Parasitiformes</taxon>
        <taxon>Ixodida</taxon>
        <taxon>Ixodoidea</taxon>
        <taxon>Ixodidae</taxon>
        <taxon>Rhipicephalinae</taxon>
        <taxon>Rhipicephalus</taxon>
        <taxon>Boophilus</taxon>
    </lineage>
</organism>
<dbReference type="EMBL" id="JABSTU010000009">
    <property type="protein sequence ID" value="KAH8020736.1"/>
    <property type="molecule type" value="Genomic_DNA"/>
</dbReference>
<feature type="region of interest" description="Disordered" evidence="2">
    <location>
        <begin position="77"/>
        <end position="114"/>
    </location>
</feature>
<name>A0A9J6DFJ4_RHIMP</name>
<sequence length="630" mass="69441">MDVGPPRCASLTDEPRTLKSVPDVQDAHQTLTWKPPAAALTLGTPASELHPAMALNAATDQQYHLLDQDEEDASWQAAKSTKKRKQEALERRRGSAGLQDQVKTGTPTFRKLPKLPPLPKDDYKIVIRPNQGLPLRNILTPTLAQAIIEACQAGIRDDHFILRINPGSNIAILSTKYEEVADKVRLIRALVLNGRAHAVRAYAANGDNTPRGVIHGVPMNTSTETLMAHLRVRTHGVEIITARMIGTTKSAAITFFGPTLPRSVYYYGGELRCYPFRPTIQVCKVCREKGHRADVCPHPDHPICRLCGLTNPADGHPCSISCASCGEAHPTGDPTCKKRLKPPKPKQPQVQAGYSDKLQQGTSNDPPRTKNLRWFSSKEEENAYKSADDKHSSRSHSRSPGRKPHSPSKKSAPAPTQQNLHRGPPGGGAKGNGGDQGCTQQASSLPVSWAEAVAPKPTCTPPITQNVHYQAVIAENKQLKQRLDKYENKIMWLEKQLAQLLGATPKTTVQASQNLTSHPSEKLRDNGHIQPQSTPPRDPVANIGTEQTATNLTLQQQLQLMQQHILQQTEAQMKQFFVEFQDLKRYVHESLDKETKRRLKQSQPRSQESDAKSMLTSDAESTPTSSHNGN</sequence>
<feature type="region of interest" description="Disordered" evidence="2">
    <location>
        <begin position="336"/>
        <end position="443"/>
    </location>
</feature>
<reference evidence="3" key="2">
    <citation type="submission" date="2021-09" db="EMBL/GenBank/DDBJ databases">
        <authorList>
            <person name="Jia N."/>
            <person name="Wang J."/>
            <person name="Shi W."/>
            <person name="Du L."/>
            <person name="Sun Y."/>
            <person name="Zhan W."/>
            <person name="Jiang J."/>
            <person name="Wang Q."/>
            <person name="Zhang B."/>
            <person name="Ji P."/>
            <person name="Sakyi L.B."/>
            <person name="Cui X."/>
            <person name="Yuan T."/>
            <person name="Jiang B."/>
            <person name="Yang W."/>
            <person name="Lam T.T.-Y."/>
            <person name="Chang Q."/>
            <person name="Ding S."/>
            <person name="Wang X."/>
            <person name="Zhu J."/>
            <person name="Ruan X."/>
            <person name="Zhao L."/>
            <person name="Wei J."/>
            <person name="Que T."/>
            <person name="Du C."/>
            <person name="Cheng J."/>
            <person name="Dai P."/>
            <person name="Han X."/>
            <person name="Huang E."/>
            <person name="Gao Y."/>
            <person name="Liu J."/>
            <person name="Shao H."/>
            <person name="Ye R."/>
            <person name="Li L."/>
            <person name="Wei W."/>
            <person name="Wang X."/>
            <person name="Wang C."/>
            <person name="Huo Q."/>
            <person name="Li W."/>
            <person name="Guo W."/>
            <person name="Chen H."/>
            <person name="Chen S."/>
            <person name="Zhou L."/>
            <person name="Zhou L."/>
            <person name="Ni X."/>
            <person name="Tian J."/>
            <person name="Zhou Y."/>
            <person name="Sheng Y."/>
            <person name="Liu T."/>
            <person name="Pan Y."/>
            <person name="Xia L."/>
            <person name="Li J."/>
            <person name="Zhao F."/>
            <person name="Cao W."/>
        </authorList>
    </citation>
    <scope>NUCLEOTIDE SEQUENCE</scope>
    <source>
        <strain evidence="3">Rmic-2018</strain>
        <tissue evidence="3">Larvae</tissue>
    </source>
</reference>
<feature type="compositionally biased region" description="Basic and acidic residues" evidence="2">
    <location>
        <begin position="376"/>
        <end position="392"/>
    </location>
</feature>
<protein>
    <submittedName>
        <fullName evidence="3">Uncharacterized protein</fullName>
    </submittedName>
</protein>
<keyword evidence="4" id="KW-1185">Reference proteome</keyword>
<feature type="compositionally biased region" description="Polar residues" evidence="2">
    <location>
        <begin position="508"/>
        <end position="518"/>
    </location>
</feature>
<evidence type="ECO:0000256" key="1">
    <source>
        <dbReference type="SAM" id="Coils"/>
    </source>
</evidence>
<evidence type="ECO:0000256" key="2">
    <source>
        <dbReference type="SAM" id="MobiDB-lite"/>
    </source>
</evidence>
<comment type="caution">
    <text evidence="3">The sequence shown here is derived from an EMBL/GenBank/DDBJ whole genome shotgun (WGS) entry which is preliminary data.</text>
</comment>
<dbReference type="AlphaFoldDB" id="A0A9J6DFJ4"/>
<proteinExistence type="predicted"/>
<feature type="region of interest" description="Disordered" evidence="2">
    <location>
        <begin position="508"/>
        <end position="540"/>
    </location>
</feature>
<feature type="compositionally biased region" description="Polar residues" evidence="2">
    <location>
        <begin position="349"/>
        <end position="366"/>
    </location>
</feature>
<feature type="compositionally biased region" description="Polar residues" evidence="2">
    <location>
        <begin position="614"/>
        <end position="630"/>
    </location>
</feature>
<keyword evidence="1" id="KW-0175">Coiled coil</keyword>